<dbReference type="GO" id="GO:0009982">
    <property type="term" value="F:pseudouridine synthase activity"/>
    <property type="evidence" value="ECO:0007669"/>
    <property type="project" value="InterPro"/>
</dbReference>
<dbReference type="AlphaFoldDB" id="I2GQA0"/>
<dbReference type="RefSeq" id="WP_009284643.1">
    <property type="nucleotide sequence ID" value="NZ_CAIT01000009.1"/>
</dbReference>
<sequence>MKKKPYQVVYEDNHLLIVNKEPGILVQGDRTGDITLLDVLKEYVKEKYNKPGDVFLGLVHRLDRPVSGLVVFARTSKALERMSEIFRKRQVQKTYWAVVRQKPPKDSDKLVHWLVKDEQKNQTTAHEYEVPGSQRAELTYRVLGRINEHYLLEVNPVTGRPHQIRAQLSAIGCPIRGDIKYGYDRAVPDKKIYLHARRLYFVHPVKKEPIICKAGVPNDPFWEEFLELDKEDYKDKNLNFIFE</sequence>
<dbReference type="InterPro" id="IPR006224">
    <property type="entry name" value="PsdUridine_synth_RluA-like_CS"/>
</dbReference>
<evidence type="ECO:0000313" key="5">
    <source>
        <dbReference type="Proteomes" id="UP000009309"/>
    </source>
</evidence>
<dbReference type="EMBL" id="CAIT01000009">
    <property type="protein sequence ID" value="CCH56078.1"/>
    <property type="molecule type" value="Genomic_DNA"/>
</dbReference>
<dbReference type="STRING" id="1185876.BN8_05387"/>
<proteinExistence type="inferred from homology"/>
<protein>
    <submittedName>
        <fullName evidence="4">Pseudouridine synthase</fullName>
    </submittedName>
</protein>
<dbReference type="PANTHER" id="PTHR21600:SF83">
    <property type="entry name" value="PSEUDOURIDYLATE SYNTHASE RPUSD4, MITOCHONDRIAL"/>
    <property type="match status" value="1"/>
</dbReference>
<dbReference type="InterPro" id="IPR050188">
    <property type="entry name" value="RluA_PseudoU_synthase"/>
</dbReference>
<dbReference type="InterPro" id="IPR006145">
    <property type="entry name" value="PsdUridine_synth_RsuA/RluA"/>
</dbReference>
<dbReference type="PROSITE" id="PS01129">
    <property type="entry name" value="PSI_RLU"/>
    <property type="match status" value="1"/>
</dbReference>
<evidence type="ECO:0000259" key="3">
    <source>
        <dbReference type="Pfam" id="PF00849"/>
    </source>
</evidence>
<dbReference type="Gene3D" id="3.30.2350.10">
    <property type="entry name" value="Pseudouridine synthase"/>
    <property type="match status" value="1"/>
</dbReference>
<dbReference type="InterPro" id="IPR020103">
    <property type="entry name" value="PsdUridine_synth_cat_dom_sf"/>
</dbReference>
<dbReference type="OrthoDB" id="9807829at2"/>
<dbReference type="eggNOG" id="COG0564">
    <property type="taxonomic scope" value="Bacteria"/>
</dbReference>
<reference evidence="4 5" key="1">
    <citation type="journal article" date="2012" name="J. Bacteriol.">
        <title>Genome Sequence of the Filamentous Bacterium Fibrisoma limi BUZ 3T.</title>
        <authorList>
            <person name="Filippini M."/>
            <person name="Qi W."/>
            <person name="Jaenicke S."/>
            <person name="Goesmann A."/>
            <person name="Smits T.H."/>
            <person name="Bagheri H.C."/>
        </authorList>
    </citation>
    <scope>NUCLEOTIDE SEQUENCE [LARGE SCALE GENOMIC DNA]</scope>
    <source>
        <strain evidence="5">BUZ 3T</strain>
    </source>
</reference>
<dbReference type="GO" id="GO:0003723">
    <property type="term" value="F:RNA binding"/>
    <property type="evidence" value="ECO:0007669"/>
    <property type="project" value="InterPro"/>
</dbReference>
<dbReference type="GO" id="GO:0140098">
    <property type="term" value="F:catalytic activity, acting on RNA"/>
    <property type="evidence" value="ECO:0007669"/>
    <property type="project" value="UniProtKB-ARBA"/>
</dbReference>
<evidence type="ECO:0000256" key="1">
    <source>
        <dbReference type="ARBA" id="ARBA00010876"/>
    </source>
</evidence>
<dbReference type="CDD" id="cd02869">
    <property type="entry name" value="PseudoU_synth_RluA_like"/>
    <property type="match status" value="1"/>
</dbReference>
<comment type="similarity">
    <text evidence="1">Belongs to the pseudouridine synthase RluA family.</text>
</comment>
<name>I2GQA0_9BACT</name>
<dbReference type="GO" id="GO:0006396">
    <property type="term" value="P:RNA processing"/>
    <property type="evidence" value="ECO:0007669"/>
    <property type="project" value="UniProtKB-ARBA"/>
</dbReference>
<keyword evidence="2" id="KW-0413">Isomerase</keyword>
<gene>
    <name evidence="4" type="ORF">BN8_05387</name>
</gene>
<keyword evidence="5" id="KW-1185">Reference proteome</keyword>
<dbReference type="Proteomes" id="UP000009309">
    <property type="component" value="Unassembled WGS sequence"/>
</dbReference>
<dbReference type="SUPFAM" id="SSF55120">
    <property type="entry name" value="Pseudouridine synthase"/>
    <property type="match status" value="1"/>
</dbReference>
<accession>I2GQA0</accession>
<dbReference type="PANTHER" id="PTHR21600">
    <property type="entry name" value="MITOCHONDRIAL RNA PSEUDOURIDINE SYNTHASE"/>
    <property type="match status" value="1"/>
</dbReference>
<dbReference type="GO" id="GO:0001522">
    <property type="term" value="P:pseudouridine synthesis"/>
    <property type="evidence" value="ECO:0007669"/>
    <property type="project" value="InterPro"/>
</dbReference>
<evidence type="ECO:0000256" key="2">
    <source>
        <dbReference type="ARBA" id="ARBA00023235"/>
    </source>
</evidence>
<organism evidence="4 5">
    <name type="scientific">Fibrisoma limi BUZ 3</name>
    <dbReference type="NCBI Taxonomy" id="1185876"/>
    <lineage>
        <taxon>Bacteria</taxon>
        <taxon>Pseudomonadati</taxon>
        <taxon>Bacteroidota</taxon>
        <taxon>Cytophagia</taxon>
        <taxon>Cytophagales</taxon>
        <taxon>Spirosomataceae</taxon>
        <taxon>Fibrisoma</taxon>
    </lineage>
</organism>
<evidence type="ECO:0000313" key="4">
    <source>
        <dbReference type="EMBL" id="CCH56078.1"/>
    </source>
</evidence>
<comment type="caution">
    <text evidence="4">The sequence shown here is derived from an EMBL/GenBank/DDBJ whole genome shotgun (WGS) entry which is preliminary data.</text>
</comment>
<dbReference type="Pfam" id="PF00849">
    <property type="entry name" value="PseudoU_synth_2"/>
    <property type="match status" value="1"/>
</dbReference>
<feature type="domain" description="Pseudouridine synthase RsuA/RluA-like" evidence="3">
    <location>
        <begin position="14"/>
        <end position="170"/>
    </location>
</feature>